<dbReference type="EMBL" id="FORA01000001">
    <property type="protein sequence ID" value="SFI55933.1"/>
    <property type="molecule type" value="Genomic_DNA"/>
</dbReference>
<proteinExistence type="predicted"/>
<dbReference type="OrthoDB" id="9801242at2"/>
<gene>
    <name evidence="1" type="ORF">SAMN04488095_1229</name>
</gene>
<evidence type="ECO:0000313" key="2">
    <source>
        <dbReference type="Proteomes" id="UP000199110"/>
    </source>
</evidence>
<sequence length="60" mass="6824">MQTYLTLTELRRKLGNRSRSAIYADLAAGRLPQPIKLGGRIYWPEGDIDAHLRDLNQQAT</sequence>
<dbReference type="Proteomes" id="UP000199110">
    <property type="component" value="Unassembled WGS sequence"/>
</dbReference>
<evidence type="ECO:0000313" key="1">
    <source>
        <dbReference type="EMBL" id="SFI55933.1"/>
    </source>
</evidence>
<dbReference type="AlphaFoldDB" id="A0A1I3J6X1"/>
<name>A0A1I3J6X1_9RHOB</name>
<protein>
    <submittedName>
        <fullName evidence="1">Transcriptional regulator, AlpA family</fullName>
    </submittedName>
</protein>
<reference evidence="1 2" key="1">
    <citation type="submission" date="2016-10" db="EMBL/GenBank/DDBJ databases">
        <authorList>
            <person name="de Groot N.N."/>
        </authorList>
    </citation>
    <scope>NUCLEOTIDE SEQUENCE [LARGE SCALE GENOMIC DNA]</scope>
    <source>
        <strain evidence="1 2">DSM 19073</strain>
    </source>
</reference>
<keyword evidence="2" id="KW-1185">Reference proteome</keyword>
<dbReference type="STRING" id="390807.SAMN04488095_1229"/>
<accession>A0A1I3J6X1</accession>
<dbReference type="Gene3D" id="1.10.238.160">
    <property type="match status" value="1"/>
</dbReference>
<dbReference type="RefSeq" id="WP_092778058.1">
    <property type="nucleotide sequence ID" value="NZ_FORA01000001.1"/>
</dbReference>
<organism evidence="1 2">
    <name type="scientific">Jannaschia pohangensis</name>
    <dbReference type="NCBI Taxonomy" id="390807"/>
    <lineage>
        <taxon>Bacteria</taxon>
        <taxon>Pseudomonadati</taxon>
        <taxon>Pseudomonadota</taxon>
        <taxon>Alphaproteobacteria</taxon>
        <taxon>Rhodobacterales</taxon>
        <taxon>Roseobacteraceae</taxon>
        <taxon>Jannaschia</taxon>
    </lineage>
</organism>